<gene>
    <name evidence="2" type="ORF">B0T17DRAFT_311717</name>
</gene>
<accession>A0AA39WLY2</accession>
<reference evidence="2" key="1">
    <citation type="submission" date="2023-06" db="EMBL/GenBank/DDBJ databases">
        <title>Genome-scale phylogeny and comparative genomics of the fungal order Sordariales.</title>
        <authorList>
            <consortium name="Lawrence Berkeley National Laboratory"/>
            <person name="Hensen N."/>
            <person name="Bonometti L."/>
            <person name="Westerberg I."/>
            <person name="Brannstrom I.O."/>
            <person name="Guillou S."/>
            <person name="Cros-Aarteil S."/>
            <person name="Calhoun S."/>
            <person name="Haridas S."/>
            <person name="Kuo A."/>
            <person name="Mondo S."/>
            <person name="Pangilinan J."/>
            <person name="Riley R."/>
            <person name="LaButti K."/>
            <person name="Andreopoulos B."/>
            <person name="Lipzen A."/>
            <person name="Chen C."/>
            <person name="Yanf M."/>
            <person name="Daum C."/>
            <person name="Ng V."/>
            <person name="Clum A."/>
            <person name="Steindorff A."/>
            <person name="Ohm R."/>
            <person name="Martin F."/>
            <person name="Silar P."/>
            <person name="Natvig D."/>
            <person name="Lalanne C."/>
            <person name="Gautier V."/>
            <person name="Ament-velasquez S.L."/>
            <person name="Kruys A."/>
            <person name="Hutchinson M.I."/>
            <person name="Powell A.J."/>
            <person name="Barry K."/>
            <person name="Miller A.N."/>
            <person name="Grigoriev I.V."/>
            <person name="Debuchy R."/>
            <person name="Gladieux P."/>
            <person name="Thoren M.H."/>
            <person name="Johannesson H."/>
        </authorList>
    </citation>
    <scope>NUCLEOTIDE SEQUENCE</scope>
    <source>
        <strain evidence="2">SMH3391-2</strain>
    </source>
</reference>
<feature type="region of interest" description="Disordered" evidence="1">
    <location>
        <begin position="1"/>
        <end position="54"/>
    </location>
</feature>
<name>A0AA39WLY2_9PEZI</name>
<organism evidence="2 3">
    <name type="scientific">Bombardia bombarda</name>
    <dbReference type="NCBI Taxonomy" id="252184"/>
    <lineage>
        <taxon>Eukaryota</taxon>
        <taxon>Fungi</taxon>
        <taxon>Dikarya</taxon>
        <taxon>Ascomycota</taxon>
        <taxon>Pezizomycotina</taxon>
        <taxon>Sordariomycetes</taxon>
        <taxon>Sordariomycetidae</taxon>
        <taxon>Sordariales</taxon>
        <taxon>Lasiosphaeriaceae</taxon>
        <taxon>Bombardia</taxon>
    </lineage>
</organism>
<feature type="compositionally biased region" description="Basic residues" evidence="1">
    <location>
        <begin position="106"/>
        <end position="115"/>
    </location>
</feature>
<sequence>MPEPAPKPGWEGTMALGEQLKRSPALRRPKRNARVSPAADVNRDHGSEDNIASRTRAQVRARLLQEGSGHGLDGAAVVVDATSLAARDDHACRPAEPGRLALSSNRPKRPPRHHRHKILNSRRQAETTGIYDDHFAEFADNGAHGHSLVPSLGSQLIFRPSFSYDSLNGAVLGSSSSGNLPVSMKSPRWSFLHFPGELRNMIYEYSLHYPTSLELYSAYNHRIVEYYAQKSSDLTLQFPQYSGILKTPTILLLCRAITAECLSMLRAQQFVIDRFPPWVPGQIRPLRISQFIGRQTLQSLRDIEIRIPLGHGSYGSGWVWDDILKELLAIWRQRNAFKCLRVLTVIHNRAHIPIWTSHEHEHLESIENALDEFKFANPNSLRPDVIKQEYWVSLSFAKPARIDDKNPYPFISL</sequence>
<evidence type="ECO:0000313" key="3">
    <source>
        <dbReference type="Proteomes" id="UP001174934"/>
    </source>
</evidence>
<evidence type="ECO:0000313" key="2">
    <source>
        <dbReference type="EMBL" id="KAK0617830.1"/>
    </source>
</evidence>
<keyword evidence="3" id="KW-1185">Reference proteome</keyword>
<evidence type="ECO:0000256" key="1">
    <source>
        <dbReference type="SAM" id="MobiDB-lite"/>
    </source>
</evidence>
<dbReference type="PANTHER" id="PTHR42085:SF8">
    <property type="entry name" value="F-BOX DOMAIN-CONTAINING PROTEIN"/>
    <property type="match status" value="1"/>
</dbReference>
<dbReference type="PANTHER" id="PTHR42085">
    <property type="entry name" value="F-BOX DOMAIN-CONTAINING PROTEIN"/>
    <property type="match status" value="1"/>
</dbReference>
<proteinExistence type="predicted"/>
<feature type="compositionally biased region" description="Basic residues" evidence="1">
    <location>
        <begin position="24"/>
        <end position="33"/>
    </location>
</feature>
<dbReference type="Proteomes" id="UP001174934">
    <property type="component" value="Unassembled WGS sequence"/>
</dbReference>
<protein>
    <submittedName>
        <fullName evidence="2">Uncharacterized protein</fullName>
    </submittedName>
</protein>
<feature type="region of interest" description="Disordered" evidence="1">
    <location>
        <begin position="94"/>
        <end position="115"/>
    </location>
</feature>
<dbReference type="InterPro" id="IPR038883">
    <property type="entry name" value="AN11006-like"/>
</dbReference>
<comment type="caution">
    <text evidence="2">The sequence shown here is derived from an EMBL/GenBank/DDBJ whole genome shotgun (WGS) entry which is preliminary data.</text>
</comment>
<dbReference type="AlphaFoldDB" id="A0AA39WLY2"/>
<dbReference type="EMBL" id="JAULSR010000005">
    <property type="protein sequence ID" value="KAK0617830.1"/>
    <property type="molecule type" value="Genomic_DNA"/>
</dbReference>